<dbReference type="SMART" id="SM00347">
    <property type="entry name" value="HTH_MARR"/>
    <property type="match status" value="1"/>
</dbReference>
<evidence type="ECO:0000259" key="5">
    <source>
        <dbReference type="PROSITE" id="PS50995"/>
    </source>
</evidence>
<dbReference type="GO" id="GO:0003677">
    <property type="term" value="F:DNA binding"/>
    <property type="evidence" value="ECO:0007669"/>
    <property type="project" value="UniProtKB-KW"/>
</dbReference>
<dbReference type="InterPro" id="IPR023187">
    <property type="entry name" value="Tscrpt_reg_MarR-type_CS"/>
</dbReference>
<dbReference type="SUPFAM" id="SSF46785">
    <property type="entry name" value="Winged helix' DNA-binding domain"/>
    <property type="match status" value="1"/>
</dbReference>
<keyword evidence="3" id="KW-0238">DNA-binding</keyword>
<reference evidence="7" key="1">
    <citation type="submission" date="2009-04" db="EMBL/GenBank/DDBJ databases">
        <authorList>
            <person name="Weinstock G."/>
            <person name="Sodergren E."/>
            <person name="Clifton S."/>
            <person name="Fulton L."/>
            <person name="Fulton B."/>
            <person name="Courtney L."/>
            <person name="Fronick C."/>
            <person name="Harrison M."/>
            <person name="Strong C."/>
            <person name="Farmer C."/>
            <person name="Delahaunty K."/>
            <person name="Markovic C."/>
            <person name="Hall O."/>
            <person name="Minx P."/>
            <person name="Tomlinson C."/>
            <person name="Mitreva M."/>
            <person name="Nelson J."/>
            <person name="Hou S."/>
            <person name="Wollam A."/>
            <person name="Pepin K.H."/>
            <person name="Johnson M."/>
            <person name="Bhonagiri V."/>
            <person name="Nash W.E."/>
            <person name="Warren W."/>
            <person name="Chinwalla A."/>
            <person name="Mardis E.R."/>
            <person name="Wilson R.K."/>
        </authorList>
    </citation>
    <scope>NUCLEOTIDE SEQUENCE [LARGE SCALE GENOMIC DNA]</scope>
    <source>
        <strain evidence="7">ATCC 51147</strain>
    </source>
</reference>
<name>C4GEH8_9NEIS</name>
<evidence type="ECO:0000256" key="3">
    <source>
        <dbReference type="ARBA" id="ARBA00023125"/>
    </source>
</evidence>
<dbReference type="PROSITE" id="PS01117">
    <property type="entry name" value="HTH_MARR_1"/>
    <property type="match status" value="1"/>
</dbReference>
<evidence type="ECO:0000256" key="4">
    <source>
        <dbReference type="ARBA" id="ARBA00023163"/>
    </source>
</evidence>
<dbReference type="PANTHER" id="PTHR13947">
    <property type="entry name" value="GNAT FAMILY N-ACETYLTRANSFERASE"/>
    <property type="match status" value="1"/>
</dbReference>
<dbReference type="Gene3D" id="3.40.630.30">
    <property type="match status" value="1"/>
</dbReference>
<dbReference type="PROSITE" id="PS50995">
    <property type="entry name" value="HTH_MARR_2"/>
    <property type="match status" value="1"/>
</dbReference>
<evidence type="ECO:0000256" key="1">
    <source>
        <dbReference type="ARBA" id="ARBA00022679"/>
    </source>
</evidence>
<dbReference type="AlphaFoldDB" id="C4GEH8"/>
<sequence length="300" mass="34247">MQHSKFLTPFRRFNRFYANLLARFAGTFYNEALTMTEANVLTEIQQNSHITAQQISQTLSLNKGQLSVVLKKLEHAGLIQKLPSEQDKRAFELVLTEQGKAAFMAQLEQTDAMLLQELQAFSEAQIGLLAEAANQFERLYTQNNDVEIVAGDWRDVGFIADLHCRVYAQMGWRADLQPYVLDALSEFVRNGCQGKIWIAKVNGQRVGTVSLVQKDADEWQLRWFVLDSRYQGLGLGKKLMVALMDFVHSQGIKRVVLSTVQELAAARALYAQFGFRPVRETSNAQWKAEPIIEEDWLWEQ</sequence>
<organism evidence="7 8">
    <name type="scientific">Kingella oralis ATCC 51147</name>
    <dbReference type="NCBI Taxonomy" id="629741"/>
    <lineage>
        <taxon>Bacteria</taxon>
        <taxon>Pseudomonadati</taxon>
        <taxon>Pseudomonadota</taxon>
        <taxon>Betaproteobacteria</taxon>
        <taxon>Neisseriales</taxon>
        <taxon>Neisseriaceae</taxon>
        <taxon>Kingella</taxon>
    </lineage>
</organism>
<evidence type="ECO:0000313" key="7">
    <source>
        <dbReference type="EMBL" id="EEP69588.1"/>
    </source>
</evidence>
<keyword evidence="1" id="KW-0808">Transferase</keyword>
<keyword evidence="8" id="KW-1185">Reference proteome</keyword>
<dbReference type="STRING" id="629741.GCWU000324_00065"/>
<accession>C4GEH8</accession>
<feature type="domain" description="HTH marR-type" evidence="5">
    <location>
        <begin position="3"/>
        <end position="138"/>
    </location>
</feature>
<dbReference type="InterPro" id="IPR050769">
    <property type="entry name" value="NAT_camello-type"/>
</dbReference>
<dbReference type="GeneID" id="84905380"/>
<proteinExistence type="predicted"/>
<keyword evidence="2" id="KW-0805">Transcription regulation</keyword>
<feature type="domain" description="N-acetyltransferase" evidence="6">
    <location>
        <begin position="146"/>
        <end position="298"/>
    </location>
</feature>
<gene>
    <name evidence="7" type="ORF">GCWU000324_00065</name>
</gene>
<dbReference type="Pfam" id="PF00583">
    <property type="entry name" value="Acetyltransf_1"/>
    <property type="match status" value="1"/>
</dbReference>
<dbReference type="InterPro" id="IPR036388">
    <property type="entry name" value="WH-like_DNA-bd_sf"/>
</dbReference>
<dbReference type="GO" id="GO:0008080">
    <property type="term" value="F:N-acetyltransferase activity"/>
    <property type="evidence" value="ECO:0007669"/>
    <property type="project" value="InterPro"/>
</dbReference>
<dbReference type="PRINTS" id="PR00598">
    <property type="entry name" value="HTHMARR"/>
</dbReference>
<dbReference type="SUPFAM" id="SSF55729">
    <property type="entry name" value="Acyl-CoA N-acyltransferases (Nat)"/>
    <property type="match status" value="1"/>
</dbReference>
<dbReference type="Pfam" id="PF01047">
    <property type="entry name" value="MarR"/>
    <property type="match status" value="1"/>
</dbReference>
<evidence type="ECO:0000259" key="6">
    <source>
        <dbReference type="PROSITE" id="PS51186"/>
    </source>
</evidence>
<dbReference type="InterPro" id="IPR000182">
    <property type="entry name" value="GNAT_dom"/>
</dbReference>
<protein>
    <submittedName>
        <fullName evidence="7">Acetyltransferase, GNAT family</fullName>
    </submittedName>
</protein>
<dbReference type="InterPro" id="IPR016181">
    <property type="entry name" value="Acyl_CoA_acyltransferase"/>
</dbReference>
<dbReference type="InterPro" id="IPR000835">
    <property type="entry name" value="HTH_MarR-typ"/>
</dbReference>
<comment type="caution">
    <text evidence="7">The sequence shown here is derived from an EMBL/GenBank/DDBJ whole genome shotgun (WGS) entry which is preliminary data.</text>
</comment>
<dbReference type="Proteomes" id="UP000003009">
    <property type="component" value="Unassembled WGS sequence"/>
</dbReference>
<dbReference type="PROSITE" id="PS51186">
    <property type="entry name" value="GNAT"/>
    <property type="match status" value="1"/>
</dbReference>
<dbReference type="EMBL" id="ACJW02000001">
    <property type="protein sequence ID" value="EEP69588.1"/>
    <property type="molecule type" value="Genomic_DNA"/>
</dbReference>
<dbReference type="RefSeq" id="WP_003793172.1">
    <property type="nucleotide sequence ID" value="NZ_GG665871.1"/>
</dbReference>
<dbReference type="GO" id="GO:0003700">
    <property type="term" value="F:DNA-binding transcription factor activity"/>
    <property type="evidence" value="ECO:0007669"/>
    <property type="project" value="InterPro"/>
</dbReference>
<evidence type="ECO:0000256" key="2">
    <source>
        <dbReference type="ARBA" id="ARBA00023015"/>
    </source>
</evidence>
<dbReference type="CDD" id="cd04301">
    <property type="entry name" value="NAT_SF"/>
    <property type="match status" value="1"/>
</dbReference>
<dbReference type="PANTHER" id="PTHR13947:SF37">
    <property type="entry name" value="LD18367P"/>
    <property type="match status" value="1"/>
</dbReference>
<dbReference type="HOGENOM" id="CLU_065219_1_0_4"/>
<dbReference type="InterPro" id="IPR036390">
    <property type="entry name" value="WH_DNA-bd_sf"/>
</dbReference>
<dbReference type="Gene3D" id="1.10.10.10">
    <property type="entry name" value="Winged helix-like DNA-binding domain superfamily/Winged helix DNA-binding domain"/>
    <property type="match status" value="1"/>
</dbReference>
<evidence type="ECO:0000313" key="8">
    <source>
        <dbReference type="Proteomes" id="UP000003009"/>
    </source>
</evidence>
<keyword evidence="4" id="KW-0804">Transcription</keyword>